<dbReference type="KEGG" id="crw:CROST_001220"/>
<dbReference type="InterPro" id="IPR050624">
    <property type="entry name" value="HTH-type_Tx_Regulator"/>
</dbReference>
<dbReference type="RefSeq" id="WP_077833563.1">
    <property type="nucleotide sequence ID" value="NZ_CP096983.1"/>
</dbReference>
<accession>A0A1S8L183</accession>
<dbReference type="Pfam" id="PF00440">
    <property type="entry name" value="TetR_N"/>
    <property type="match status" value="1"/>
</dbReference>
<sequence length="195" mass="22748">MRTPKQARGKQTKEKIITAAFELFSEKGYNGTSSNEIASKAGVAIGSFYSYFKDKKQLFIEVLNNYYDNISKISFSRTIDDINNFDDFIYSSIHLALKAHEYYPRFHREVSIMELSDNDICNLVLEHEKIKFESFKELVEPYKDIFKFDNLEEALFLIYNTIENTVHIIAFSQTTVNKTVLIDELITMIKKYISV</sequence>
<dbReference type="InterPro" id="IPR001647">
    <property type="entry name" value="HTH_TetR"/>
</dbReference>
<evidence type="ECO:0000313" key="3">
    <source>
        <dbReference type="Proteomes" id="UP000190951"/>
    </source>
</evidence>
<dbReference type="STRING" id="84029.CROST_32930"/>
<organism evidence="2 3">
    <name type="scientific">Clostridium felsineum</name>
    <dbReference type="NCBI Taxonomy" id="36839"/>
    <lineage>
        <taxon>Bacteria</taxon>
        <taxon>Bacillati</taxon>
        <taxon>Bacillota</taxon>
        <taxon>Clostridia</taxon>
        <taxon>Eubacteriales</taxon>
        <taxon>Clostridiaceae</taxon>
        <taxon>Clostridium</taxon>
    </lineage>
</organism>
<dbReference type="Gene3D" id="1.10.357.10">
    <property type="entry name" value="Tetracycline Repressor, domain 2"/>
    <property type="match status" value="1"/>
</dbReference>
<dbReference type="SUPFAM" id="SSF46689">
    <property type="entry name" value="Homeodomain-like"/>
    <property type="match status" value="1"/>
</dbReference>
<gene>
    <name evidence="2" type="ORF">CROST_001220</name>
</gene>
<dbReference type="PANTHER" id="PTHR43479:SF11">
    <property type="entry name" value="ACREF_ENVCD OPERON REPRESSOR-RELATED"/>
    <property type="match status" value="1"/>
</dbReference>
<dbReference type="AlphaFoldDB" id="A0A1S8L183"/>
<proteinExistence type="predicted"/>
<dbReference type="Gene3D" id="1.10.10.60">
    <property type="entry name" value="Homeodomain-like"/>
    <property type="match status" value="1"/>
</dbReference>
<evidence type="ECO:0000313" key="2">
    <source>
        <dbReference type="EMBL" id="URZ09451.1"/>
    </source>
</evidence>
<evidence type="ECO:0000256" key="1">
    <source>
        <dbReference type="ARBA" id="ARBA00023125"/>
    </source>
</evidence>
<name>A0A1S8L183_9CLOT</name>
<dbReference type="EMBL" id="CP096983">
    <property type="protein sequence ID" value="URZ09451.1"/>
    <property type="molecule type" value="Genomic_DNA"/>
</dbReference>
<dbReference type="Proteomes" id="UP000190951">
    <property type="component" value="Chromosome"/>
</dbReference>
<dbReference type="InterPro" id="IPR009057">
    <property type="entry name" value="Homeodomain-like_sf"/>
</dbReference>
<dbReference type="PROSITE" id="PS50977">
    <property type="entry name" value="HTH_TETR_2"/>
    <property type="match status" value="1"/>
</dbReference>
<keyword evidence="1" id="KW-0238">DNA-binding</keyword>
<protein>
    <submittedName>
        <fullName evidence="2">Uncharacterized protein</fullName>
    </submittedName>
</protein>
<keyword evidence="3" id="KW-1185">Reference proteome</keyword>
<dbReference type="PANTHER" id="PTHR43479">
    <property type="entry name" value="ACREF/ENVCD OPERON REPRESSOR-RELATED"/>
    <property type="match status" value="1"/>
</dbReference>
<reference evidence="2 3" key="1">
    <citation type="submission" date="2022-04" db="EMBL/GenBank/DDBJ databases">
        <title>Genome sequence of C. roseum typestrain.</title>
        <authorList>
            <person name="Poehlein A."/>
            <person name="Schoch T."/>
            <person name="Duerre P."/>
            <person name="Daniel R."/>
        </authorList>
    </citation>
    <scope>NUCLEOTIDE SEQUENCE [LARGE SCALE GENOMIC DNA]</scope>
    <source>
        <strain evidence="2 3">DSM 7320</strain>
    </source>
</reference>
<dbReference type="GO" id="GO:0003677">
    <property type="term" value="F:DNA binding"/>
    <property type="evidence" value="ECO:0007669"/>
    <property type="project" value="UniProtKB-UniRule"/>
</dbReference>
<dbReference type="PRINTS" id="PR00455">
    <property type="entry name" value="HTHTETR"/>
</dbReference>